<evidence type="ECO:0000256" key="6">
    <source>
        <dbReference type="ARBA" id="ARBA00023316"/>
    </source>
</evidence>
<evidence type="ECO:0000313" key="11">
    <source>
        <dbReference type="EMBL" id="KAF5959859.1"/>
    </source>
</evidence>
<dbReference type="EMBL" id="JACBKZ010000001">
    <property type="protein sequence ID" value="KAF5959859.1"/>
    <property type="molecule type" value="Genomic_DNA"/>
</dbReference>
<dbReference type="InterPro" id="IPR006501">
    <property type="entry name" value="Pectinesterase_inhib_dom"/>
</dbReference>
<protein>
    <recommendedName>
        <fullName evidence="13">Pectinesterase</fullName>
    </recommendedName>
</protein>
<reference evidence="12" key="1">
    <citation type="journal article" date="2020" name="Nat. Commun.">
        <title>Genome assembly of wild tea tree DASZ reveals pedigree and selection history of tea varieties.</title>
        <authorList>
            <person name="Zhang W."/>
            <person name="Zhang Y."/>
            <person name="Qiu H."/>
            <person name="Guo Y."/>
            <person name="Wan H."/>
            <person name="Zhang X."/>
            <person name="Scossa F."/>
            <person name="Alseekh S."/>
            <person name="Zhang Q."/>
            <person name="Wang P."/>
            <person name="Xu L."/>
            <person name="Schmidt M.H."/>
            <person name="Jia X."/>
            <person name="Li D."/>
            <person name="Zhu A."/>
            <person name="Guo F."/>
            <person name="Chen W."/>
            <person name="Ni D."/>
            <person name="Usadel B."/>
            <person name="Fernie A.R."/>
            <person name="Wen W."/>
        </authorList>
    </citation>
    <scope>NUCLEOTIDE SEQUENCE [LARGE SCALE GENOMIC DNA]</scope>
    <source>
        <strain evidence="12">cv. G240</strain>
    </source>
</reference>
<dbReference type="GO" id="GO:0042545">
    <property type="term" value="P:cell wall modification"/>
    <property type="evidence" value="ECO:0007669"/>
    <property type="project" value="InterPro"/>
</dbReference>
<reference evidence="11 12" key="2">
    <citation type="submission" date="2020-07" db="EMBL/GenBank/DDBJ databases">
        <title>Genome assembly of wild tea tree DASZ reveals pedigree and selection history of tea varieties.</title>
        <authorList>
            <person name="Zhang W."/>
        </authorList>
    </citation>
    <scope>NUCLEOTIDE SEQUENCE [LARGE SCALE GENOMIC DNA]</scope>
    <source>
        <strain evidence="12">cv. G240</strain>
        <tissue evidence="11">Leaf</tissue>
    </source>
</reference>
<evidence type="ECO:0000256" key="5">
    <source>
        <dbReference type="ARBA" id="ARBA00023085"/>
    </source>
</evidence>
<feature type="region of interest" description="Disordered" evidence="8">
    <location>
        <begin position="90"/>
        <end position="125"/>
    </location>
</feature>
<proteinExistence type="inferred from homology"/>
<evidence type="ECO:0000256" key="4">
    <source>
        <dbReference type="ARBA" id="ARBA00022801"/>
    </source>
</evidence>
<evidence type="ECO:0008006" key="13">
    <source>
        <dbReference type="Google" id="ProtNLM"/>
    </source>
</evidence>
<dbReference type="PANTHER" id="PTHR31707">
    <property type="entry name" value="PECTINESTERASE"/>
    <property type="match status" value="1"/>
</dbReference>
<evidence type="ECO:0000259" key="9">
    <source>
        <dbReference type="Pfam" id="PF01095"/>
    </source>
</evidence>
<dbReference type="GO" id="GO:0030599">
    <property type="term" value="F:pectinesterase activity"/>
    <property type="evidence" value="ECO:0007669"/>
    <property type="project" value="UniProtKB-EC"/>
</dbReference>
<dbReference type="InterPro" id="IPR035513">
    <property type="entry name" value="Invertase/methylesterase_inhib"/>
</dbReference>
<dbReference type="Pfam" id="PF04043">
    <property type="entry name" value="PMEI"/>
    <property type="match status" value="1"/>
</dbReference>
<comment type="similarity">
    <text evidence="3">In the C-terminal section; belongs to the pectinesterase family.</text>
</comment>
<gene>
    <name evidence="11" type="ORF">HYC85_001068</name>
</gene>
<name>A0A7J7I4L0_CAMSI</name>
<dbReference type="GO" id="GO:0004857">
    <property type="term" value="F:enzyme inhibitor activity"/>
    <property type="evidence" value="ECO:0007669"/>
    <property type="project" value="InterPro"/>
</dbReference>
<evidence type="ECO:0000256" key="8">
    <source>
        <dbReference type="SAM" id="MobiDB-lite"/>
    </source>
</evidence>
<dbReference type="SUPFAM" id="SSF51126">
    <property type="entry name" value="Pectin lyase-like"/>
    <property type="match status" value="1"/>
</dbReference>
<comment type="catalytic activity">
    <reaction evidence="7">
        <text>[(1-&gt;4)-alpha-D-galacturonosyl methyl ester](n) + n H2O = [(1-&gt;4)-alpha-D-galacturonosyl](n) + n methanol + n H(+)</text>
        <dbReference type="Rhea" id="RHEA:22380"/>
        <dbReference type="Rhea" id="RHEA-COMP:14570"/>
        <dbReference type="Rhea" id="RHEA-COMP:14573"/>
        <dbReference type="ChEBI" id="CHEBI:15377"/>
        <dbReference type="ChEBI" id="CHEBI:15378"/>
        <dbReference type="ChEBI" id="CHEBI:17790"/>
        <dbReference type="ChEBI" id="CHEBI:140522"/>
        <dbReference type="ChEBI" id="CHEBI:140523"/>
        <dbReference type="EC" id="3.1.1.11"/>
    </reaction>
</comment>
<evidence type="ECO:0000313" key="12">
    <source>
        <dbReference type="Proteomes" id="UP000593564"/>
    </source>
</evidence>
<dbReference type="InterPro" id="IPR012334">
    <property type="entry name" value="Pectin_lyas_fold"/>
</dbReference>
<keyword evidence="4" id="KW-0378">Hydrolase</keyword>
<keyword evidence="6" id="KW-0961">Cell wall biogenesis/degradation</keyword>
<feature type="domain" description="Pectinesterase inhibitor" evidence="10">
    <location>
        <begin position="198"/>
        <end position="248"/>
    </location>
</feature>
<feature type="compositionally biased region" description="Low complexity" evidence="8">
    <location>
        <begin position="98"/>
        <end position="119"/>
    </location>
</feature>
<dbReference type="Gene3D" id="2.160.20.10">
    <property type="entry name" value="Single-stranded right-handed beta-helix, Pectin lyase-like"/>
    <property type="match status" value="1"/>
</dbReference>
<keyword evidence="12" id="KW-1185">Reference proteome</keyword>
<evidence type="ECO:0000256" key="1">
    <source>
        <dbReference type="ARBA" id="ARBA00005184"/>
    </source>
</evidence>
<comment type="similarity">
    <text evidence="2">In the N-terminal section; belongs to the PMEI family.</text>
</comment>
<sequence length="414" mass="47553">MSLLSQTSPTQGLFEQKFIELFFTLKKAQKMEFRNLVTKAAMEQALEELNQMKWLGPKCHDKREKAAWIDCLKLYQSTVLQLNQTLDKSTKHTDFDASGSSRINNGFNSSSSSQPNNPIKLSFNSRGSRGWRRRLMKWRARLCESSGSEYSPPETTVDLSDLVKSFMERESGEERERMRRVMERMDLRERRINSRGFARDFDAQTWLSTALTFLDTCQNGFIELNVTKNIFPLMSNNDALMISNSLAINNSTTEQQDYKEGFPRWVSSGDRRLLWSELPIPDLVVAQDGSGDFCAIKEALDALMNMNHSGRFVICVERGVYNECIEIELDMLNIMLVGDDWKNTIITGNRSHVGCFSTFDSSTVRIHELRDLLRPGLERVLSYPRDPRHLDSKGFGSMNLEIQSTWLRMDSNAI</sequence>
<dbReference type="InterPro" id="IPR011050">
    <property type="entry name" value="Pectin_lyase_fold/virulence"/>
</dbReference>
<evidence type="ECO:0000256" key="3">
    <source>
        <dbReference type="ARBA" id="ARBA00007786"/>
    </source>
</evidence>
<dbReference type="Pfam" id="PF01095">
    <property type="entry name" value="Pectinesterase"/>
    <property type="match status" value="1"/>
</dbReference>
<comment type="pathway">
    <text evidence="1">Glycan metabolism; pectin degradation; 2-dehydro-3-deoxy-D-gluconate from pectin: step 1/5.</text>
</comment>
<dbReference type="GO" id="GO:0045490">
    <property type="term" value="P:pectin catabolic process"/>
    <property type="evidence" value="ECO:0007669"/>
    <property type="project" value="UniProtKB-UniPathway"/>
</dbReference>
<comment type="caution">
    <text evidence="11">The sequence shown here is derived from an EMBL/GenBank/DDBJ whole genome shotgun (WGS) entry which is preliminary data.</text>
</comment>
<evidence type="ECO:0000256" key="7">
    <source>
        <dbReference type="ARBA" id="ARBA00047928"/>
    </source>
</evidence>
<dbReference type="SUPFAM" id="SSF101148">
    <property type="entry name" value="Plant invertase/pectin methylesterase inhibitor"/>
    <property type="match status" value="2"/>
</dbReference>
<dbReference type="Proteomes" id="UP000593564">
    <property type="component" value="Unassembled WGS sequence"/>
</dbReference>
<dbReference type="Gene3D" id="1.20.140.40">
    <property type="entry name" value="Invertase/pectin methylesterase inhibitor family protein"/>
    <property type="match status" value="2"/>
</dbReference>
<accession>A0A7J7I4L0</accession>
<feature type="domain" description="Pectinesterase catalytic" evidence="9">
    <location>
        <begin position="282"/>
        <end position="366"/>
    </location>
</feature>
<evidence type="ECO:0000259" key="10">
    <source>
        <dbReference type="Pfam" id="PF04043"/>
    </source>
</evidence>
<organism evidence="11 12">
    <name type="scientific">Camellia sinensis</name>
    <name type="common">Tea plant</name>
    <name type="synonym">Thea sinensis</name>
    <dbReference type="NCBI Taxonomy" id="4442"/>
    <lineage>
        <taxon>Eukaryota</taxon>
        <taxon>Viridiplantae</taxon>
        <taxon>Streptophyta</taxon>
        <taxon>Embryophyta</taxon>
        <taxon>Tracheophyta</taxon>
        <taxon>Spermatophyta</taxon>
        <taxon>Magnoliopsida</taxon>
        <taxon>eudicotyledons</taxon>
        <taxon>Gunneridae</taxon>
        <taxon>Pentapetalae</taxon>
        <taxon>asterids</taxon>
        <taxon>Ericales</taxon>
        <taxon>Theaceae</taxon>
        <taxon>Camellia</taxon>
    </lineage>
</organism>
<dbReference type="UniPathway" id="UPA00545">
    <property type="reaction ID" value="UER00823"/>
</dbReference>
<keyword evidence="5" id="KW-0063">Aspartyl esterase</keyword>
<dbReference type="InterPro" id="IPR000070">
    <property type="entry name" value="Pectinesterase_cat"/>
</dbReference>
<evidence type="ECO:0000256" key="2">
    <source>
        <dbReference type="ARBA" id="ARBA00006027"/>
    </source>
</evidence>
<dbReference type="AlphaFoldDB" id="A0A7J7I4L0"/>